<evidence type="ECO:0000313" key="1">
    <source>
        <dbReference type="EMBL" id="KZS09662.1"/>
    </source>
</evidence>
<sequence length="145" mass="16304">MGYDPDFGTARKGPPSGPVDFLSLREIKESLGQDYLCVLCSHCKCHLNPLQTVYLCPHSFVASPLRLISSTCILLRKSGLSLVLGVLSFLFDYLRNNERYVCTQLRTSRANTPLTLQDVPFSATTKYFRMTPSTSGTPFYYSYLL</sequence>
<dbReference type="EMBL" id="LRGB01002011">
    <property type="protein sequence ID" value="KZS09662.1"/>
    <property type="molecule type" value="Genomic_DNA"/>
</dbReference>
<organism evidence="1 2">
    <name type="scientific">Daphnia magna</name>
    <dbReference type="NCBI Taxonomy" id="35525"/>
    <lineage>
        <taxon>Eukaryota</taxon>
        <taxon>Metazoa</taxon>
        <taxon>Ecdysozoa</taxon>
        <taxon>Arthropoda</taxon>
        <taxon>Crustacea</taxon>
        <taxon>Branchiopoda</taxon>
        <taxon>Diplostraca</taxon>
        <taxon>Cladocera</taxon>
        <taxon>Anomopoda</taxon>
        <taxon>Daphniidae</taxon>
        <taxon>Daphnia</taxon>
    </lineage>
</organism>
<keyword evidence="2" id="KW-1185">Reference proteome</keyword>
<comment type="caution">
    <text evidence="1">The sequence shown here is derived from an EMBL/GenBank/DDBJ whole genome shotgun (WGS) entry which is preliminary data.</text>
</comment>
<evidence type="ECO:0000313" key="2">
    <source>
        <dbReference type="Proteomes" id="UP000076858"/>
    </source>
</evidence>
<dbReference type="AlphaFoldDB" id="A0A164SIJ3"/>
<name>A0A164SIJ3_9CRUS</name>
<accession>A0A164SIJ3</accession>
<protein>
    <submittedName>
        <fullName evidence="1">Uncharacterized protein</fullName>
    </submittedName>
</protein>
<gene>
    <name evidence="1" type="ORF">APZ42_026080</name>
</gene>
<proteinExistence type="predicted"/>
<reference evidence="1 2" key="1">
    <citation type="submission" date="2016-03" db="EMBL/GenBank/DDBJ databases">
        <title>EvidentialGene: Evidence-directed Construction of Genes on Genomes.</title>
        <authorList>
            <person name="Gilbert D.G."/>
            <person name="Choi J.-H."/>
            <person name="Mockaitis K."/>
            <person name="Colbourne J."/>
            <person name="Pfrender M."/>
        </authorList>
    </citation>
    <scope>NUCLEOTIDE SEQUENCE [LARGE SCALE GENOMIC DNA]</scope>
    <source>
        <strain evidence="1 2">Xinb3</strain>
        <tissue evidence="1">Complete organism</tissue>
    </source>
</reference>
<dbReference type="Proteomes" id="UP000076858">
    <property type="component" value="Unassembled WGS sequence"/>
</dbReference>